<dbReference type="PANTHER" id="PTHR42650">
    <property type="entry name" value="TAIL-ANCHORED PROTEIN INSERTION RECEPTOR WRB"/>
    <property type="match status" value="1"/>
</dbReference>
<keyword evidence="5" id="KW-0256">Endoplasmic reticulum</keyword>
<evidence type="ECO:0000256" key="6">
    <source>
        <dbReference type="ARBA" id="ARBA00022989"/>
    </source>
</evidence>
<accession>A0AAD7Z9X5</accession>
<dbReference type="Pfam" id="PF04420">
    <property type="entry name" value="CHD5"/>
    <property type="match status" value="1"/>
</dbReference>
<evidence type="ECO:0000256" key="5">
    <source>
        <dbReference type="ARBA" id="ARBA00022824"/>
    </source>
</evidence>
<evidence type="ECO:0000256" key="1">
    <source>
        <dbReference type="ARBA" id="ARBA00004477"/>
    </source>
</evidence>
<dbReference type="Proteomes" id="UP001233999">
    <property type="component" value="Unassembled WGS sequence"/>
</dbReference>
<feature type="transmembrane region" description="Helical" evidence="11">
    <location>
        <begin position="75"/>
        <end position="94"/>
    </location>
</feature>
<evidence type="ECO:0000256" key="7">
    <source>
        <dbReference type="ARBA" id="ARBA00023136"/>
    </source>
</evidence>
<keyword evidence="7 11" id="KW-0472">Membrane</keyword>
<comment type="similarity">
    <text evidence="2">Belongs to the WRB/GET1 family.</text>
</comment>
<gene>
    <name evidence="12" type="ORF">L9F63_006980</name>
</gene>
<dbReference type="Gene3D" id="1.10.287.660">
    <property type="entry name" value="Helix hairpin bin"/>
    <property type="match status" value="1"/>
</dbReference>
<reference evidence="12" key="2">
    <citation type="submission" date="2023-05" db="EMBL/GenBank/DDBJ databases">
        <authorList>
            <person name="Fouks B."/>
        </authorList>
    </citation>
    <scope>NUCLEOTIDE SEQUENCE</scope>
    <source>
        <strain evidence="12">Stay&amp;Tobe</strain>
        <tissue evidence="12">Testes</tissue>
    </source>
</reference>
<dbReference type="GO" id="GO:0005789">
    <property type="term" value="C:endoplasmic reticulum membrane"/>
    <property type="evidence" value="ECO:0007669"/>
    <property type="project" value="UniProtKB-SubCell"/>
</dbReference>
<evidence type="ECO:0000256" key="4">
    <source>
        <dbReference type="ARBA" id="ARBA00022692"/>
    </source>
</evidence>
<keyword evidence="6 11" id="KW-1133">Transmembrane helix</keyword>
<evidence type="ECO:0000256" key="11">
    <source>
        <dbReference type="SAM" id="Phobius"/>
    </source>
</evidence>
<evidence type="ECO:0000256" key="2">
    <source>
        <dbReference type="ARBA" id="ARBA00010799"/>
    </source>
</evidence>
<evidence type="ECO:0000256" key="9">
    <source>
        <dbReference type="ARBA" id="ARBA00033006"/>
    </source>
</evidence>
<evidence type="ECO:0000256" key="10">
    <source>
        <dbReference type="SAM" id="Coils"/>
    </source>
</evidence>
<comment type="subcellular location">
    <subcellularLocation>
        <location evidence="1">Endoplasmic reticulum membrane</location>
        <topology evidence="1">Multi-pass membrane protein</topology>
    </subcellularLocation>
</comment>
<protein>
    <recommendedName>
        <fullName evidence="3">Guided entry of tail-anchored proteins factor 1</fullName>
    </recommendedName>
    <alternativeName>
        <fullName evidence="8">Tail-anchored protein insertion receptor WRB</fullName>
    </alternativeName>
    <alternativeName>
        <fullName evidence="9">Tryptophan-rich basic protein</fullName>
    </alternativeName>
</protein>
<keyword evidence="10" id="KW-0175">Coiled coil</keyword>
<organism evidence="12 13">
    <name type="scientific">Diploptera punctata</name>
    <name type="common">Pacific beetle cockroach</name>
    <dbReference type="NCBI Taxonomy" id="6984"/>
    <lineage>
        <taxon>Eukaryota</taxon>
        <taxon>Metazoa</taxon>
        <taxon>Ecdysozoa</taxon>
        <taxon>Arthropoda</taxon>
        <taxon>Hexapoda</taxon>
        <taxon>Insecta</taxon>
        <taxon>Pterygota</taxon>
        <taxon>Neoptera</taxon>
        <taxon>Polyneoptera</taxon>
        <taxon>Dictyoptera</taxon>
        <taxon>Blattodea</taxon>
        <taxon>Blaberoidea</taxon>
        <taxon>Blaberidae</taxon>
        <taxon>Diplopterinae</taxon>
        <taxon>Diploptera</taxon>
    </lineage>
</organism>
<evidence type="ECO:0000313" key="12">
    <source>
        <dbReference type="EMBL" id="KAJ9576158.1"/>
    </source>
</evidence>
<evidence type="ECO:0000256" key="3">
    <source>
        <dbReference type="ARBA" id="ARBA00017951"/>
    </source>
</evidence>
<keyword evidence="4 11" id="KW-0812">Transmembrane</keyword>
<comment type="caution">
    <text evidence="12">The sequence shown here is derived from an EMBL/GenBank/DDBJ whole genome shotgun (WGS) entry which is preliminary data.</text>
</comment>
<dbReference type="AlphaFoldDB" id="A0AAD7Z9X5"/>
<feature type="coiled-coil region" evidence="10">
    <location>
        <begin position="38"/>
        <end position="65"/>
    </location>
</feature>
<keyword evidence="13" id="KW-1185">Reference proteome</keyword>
<dbReference type="GO" id="GO:0043529">
    <property type="term" value="C:GET complex"/>
    <property type="evidence" value="ECO:0007669"/>
    <property type="project" value="TreeGrafter"/>
</dbReference>
<reference evidence="12" key="1">
    <citation type="journal article" date="2023" name="IScience">
        <title>Live-bearing cockroach genome reveals convergent evolutionary mechanisms linked to viviparity in insects and beyond.</title>
        <authorList>
            <person name="Fouks B."/>
            <person name="Harrison M.C."/>
            <person name="Mikhailova A.A."/>
            <person name="Marchal E."/>
            <person name="English S."/>
            <person name="Carruthers M."/>
            <person name="Jennings E.C."/>
            <person name="Chiamaka E.L."/>
            <person name="Frigard R.A."/>
            <person name="Pippel M."/>
            <person name="Attardo G.M."/>
            <person name="Benoit J.B."/>
            <person name="Bornberg-Bauer E."/>
            <person name="Tobe S.S."/>
        </authorList>
    </citation>
    <scope>NUCLEOTIDE SEQUENCE</scope>
    <source>
        <strain evidence="12">Stay&amp;Tobe</strain>
    </source>
</reference>
<evidence type="ECO:0000256" key="8">
    <source>
        <dbReference type="ARBA" id="ARBA00032437"/>
    </source>
</evidence>
<evidence type="ECO:0000313" key="13">
    <source>
        <dbReference type="Proteomes" id="UP001233999"/>
    </source>
</evidence>
<name>A0AAD7Z9X5_DIPPU</name>
<dbReference type="InterPro" id="IPR029012">
    <property type="entry name" value="Helix_hairpin_bin_sf"/>
</dbReference>
<dbReference type="PANTHER" id="PTHR42650:SF1">
    <property type="entry name" value="GUIDED ENTRY OF TAIL-ANCHORED PROTEINS FACTOR 1"/>
    <property type="match status" value="1"/>
</dbReference>
<sequence>MPLIIKSFLSIIFMETRQELELKAETIAVRREMSEISMVDEFARHARLQRKLNKLQEEIKYLANFRMSETLKFKVIATYTSQILMGLGMLYLIWSYKYVPVIVLLDDWLYPLGRIFQWPTGVEGAVSISNWFIITGTVAKLTAGTFK</sequence>
<dbReference type="GO" id="GO:0071816">
    <property type="term" value="P:tail-anchored membrane protein insertion into ER membrane"/>
    <property type="evidence" value="ECO:0007669"/>
    <property type="project" value="InterPro"/>
</dbReference>
<proteinExistence type="inferred from homology"/>
<dbReference type="EMBL" id="JASPKZ010009807">
    <property type="protein sequence ID" value="KAJ9576158.1"/>
    <property type="molecule type" value="Genomic_DNA"/>
</dbReference>
<dbReference type="GO" id="GO:0043495">
    <property type="term" value="F:protein-membrane adaptor activity"/>
    <property type="evidence" value="ECO:0007669"/>
    <property type="project" value="TreeGrafter"/>
</dbReference>
<dbReference type="InterPro" id="IPR028945">
    <property type="entry name" value="Get1"/>
</dbReference>